<dbReference type="Proteomes" id="UP001239522">
    <property type="component" value="Chromosome"/>
</dbReference>
<accession>A0ABY9HGG9</accession>
<sequence length="172" mass="19288">MMTADLRFGWELSGSGWATVRIADSVAEHKEDVSYCTDALADLLHAVAGLYGGSAMQRVSFDLEPAEVRWRLRRRGEGVDLAIHRFPDMASSWDAPDSDGTLVWSSTQPRSTLGHAVMEAAESVLRLHGEDGYRKKWVLYPFPVSALQDLRRLHRSEDRCRYESCLNGTVTC</sequence>
<evidence type="ECO:0000313" key="2">
    <source>
        <dbReference type="Proteomes" id="UP001239522"/>
    </source>
</evidence>
<dbReference type="RefSeq" id="WP_306053330.1">
    <property type="nucleotide sequence ID" value="NZ_CP120997.1"/>
</dbReference>
<name>A0ABY9HGG9_9ACTN</name>
<proteinExistence type="predicted"/>
<organism evidence="1 2">
    <name type="scientific">Streptomyces castrisilvae</name>
    <dbReference type="NCBI Taxonomy" id="3033811"/>
    <lineage>
        <taxon>Bacteria</taxon>
        <taxon>Bacillati</taxon>
        <taxon>Actinomycetota</taxon>
        <taxon>Actinomycetes</taxon>
        <taxon>Kitasatosporales</taxon>
        <taxon>Streptomycetaceae</taxon>
        <taxon>Streptomyces</taxon>
    </lineage>
</organism>
<reference evidence="1 2" key="1">
    <citation type="submission" date="2023-03" db="EMBL/GenBank/DDBJ databases">
        <title>Isolation and description of six Streptomyces strains from soil environments, able to metabolize different microbial glucans.</title>
        <authorList>
            <person name="Widen T."/>
            <person name="Larsbrink J."/>
        </authorList>
    </citation>
    <scope>NUCLEOTIDE SEQUENCE [LARGE SCALE GENOMIC DNA]</scope>
    <source>
        <strain evidence="1 2">Mut1</strain>
    </source>
</reference>
<dbReference type="EMBL" id="CP120997">
    <property type="protein sequence ID" value="WLQ33595.1"/>
    <property type="molecule type" value="Genomic_DNA"/>
</dbReference>
<protein>
    <submittedName>
        <fullName evidence="1">Uncharacterized protein</fullName>
    </submittedName>
</protein>
<gene>
    <name evidence="1" type="ORF">P8A18_09070</name>
</gene>
<evidence type="ECO:0000313" key="1">
    <source>
        <dbReference type="EMBL" id="WLQ33595.1"/>
    </source>
</evidence>
<keyword evidence="2" id="KW-1185">Reference proteome</keyword>